<dbReference type="Proteomes" id="UP000067626">
    <property type="component" value="Chromosome"/>
</dbReference>
<gene>
    <name evidence="5" type="ORF">CMC5_056080</name>
</gene>
<dbReference type="STRING" id="52.CMC5_056080"/>
<feature type="modified residue" description="N6-(pyridoxal phosphate)lysine" evidence="4">
    <location>
        <position position="479"/>
    </location>
</feature>
<dbReference type="KEGG" id="ccro:CMC5_056080"/>
<proteinExistence type="predicted"/>
<evidence type="ECO:0000256" key="2">
    <source>
        <dbReference type="ARBA" id="ARBA00022898"/>
    </source>
</evidence>
<name>A0A0K1ELB8_CHOCO</name>
<evidence type="ECO:0000256" key="4">
    <source>
        <dbReference type="PIRSR" id="PIRSR602129-50"/>
    </source>
</evidence>
<dbReference type="SUPFAM" id="SSF53383">
    <property type="entry name" value="PLP-dependent transferases"/>
    <property type="match status" value="1"/>
</dbReference>
<dbReference type="AlphaFoldDB" id="A0A0K1ELB8"/>
<keyword evidence="3" id="KW-0456">Lyase</keyword>
<dbReference type="InterPro" id="IPR015421">
    <property type="entry name" value="PyrdxlP-dep_Trfase_major"/>
</dbReference>
<evidence type="ECO:0000256" key="1">
    <source>
        <dbReference type="ARBA" id="ARBA00001933"/>
    </source>
</evidence>
<evidence type="ECO:0000256" key="3">
    <source>
        <dbReference type="ARBA" id="ARBA00023239"/>
    </source>
</evidence>
<dbReference type="PANTHER" id="PTHR42735:SF4">
    <property type="entry name" value="PYRIDOXAL PHOSPHATE-DEPENDENT DECARBOXYLASE FAMILY PROTEIN"/>
    <property type="match status" value="1"/>
</dbReference>
<accession>A0A0K1ELB8</accession>
<keyword evidence="6" id="KW-1185">Reference proteome</keyword>
<protein>
    <submittedName>
        <fullName evidence="5">Decarboxylase</fullName>
    </submittedName>
</protein>
<evidence type="ECO:0000313" key="5">
    <source>
        <dbReference type="EMBL" id="AKT41408.1"/>
    </source>
</evidence>
<dbReference type="GO" id="GO:0030170">
    <property type="term" value="F:pyridoxal phosphate binding"/>
    <property type="evidence" value="ECO:0007669"/>
    <property type="project" value="InterPro"/>
</dbReference>
<reference evidence="5 6" key="1">
    <citation type="submission" date="2015-07" db="EMBL/GenBank/DDBJ databases">
        <title>Genome analysis of myxobacterium Chondromyces crocatus Cm c5 reveals a high potential for natural compound synthesis and the genetic basis for the loss of fruiting body formation.</title>
        <authorList>
            <person name="Zaburannyi N."/>
            <person name="Bunk B."/>
            <person name="Maier J."/>
            <person name="Overmann J."/>
            <person name="Mueller R."/>
        </authorList>
    </citation>
    <scope>NUCLEOTIDE SEQUENCE [LARGE SCALE GENOMIC DNA]</scope>
    <source>
        <strain evidence="5 6">Cm c5</strain>
    </source>
</reference>
<sequence>MSGGEAPLMERGVLAMDEGDALMLTRVHKKPGFVTVRRHGPRTVNVGKYSSVPDIGAAPIDEPAAWFLGPRAENSEVLTTLTKDVLEHIGAYRRGYLPEDPIIITPEMQATSSYTTAVAEMSTSFKEVLGYFAERATPFFSLRYQAHMTGDNPMPALAGYFLGMLHNPNNVTIQASTTTTLLELLAMRDLCHMVGWSTENDDQAWSHITADGSIANNEAVWTAREVKFLPFAIVKALQKEPSLAGAKDVEVTLTSGTKKRLDQTTNWERFNIRRDEILALPGRMAAKLGKQPYEVWSVVVNYDVNAVGVWGMLDAFEGLGGAPTLFTPSTRHYSWPKAAAVNGFGTERDVTMMVDADGRMSIDELTKGLDTALSKKIPVLLVVAVNGSTEESAIDDLTKILAVREDYRKKGLEFDIHVDAAWGGYFMTVVRKDFGSVVTPADLENPFIEDTRKVPMSDYSIEQFKAVREVDSVTIDPHKSGYIQYTAGSILYRNKEVLNLVTFTGAYIGAATEPTVGMFGLEGSKAGATAASVFFAHRCIRPSERGYGRILTFALQNTRRLYTDLLFLSRPEDSFVCTPLPRIPAERSGASAAEQEKQLAFIKETIWGKTIEEIEANPEALALFRELGPDQNILDYGFNPRVDGKVNTDPEAYNQLMQGVYDAFHIHYDKEGLADNIHNYKLLLSYTIFKRHEYGDAFMDTFAKRLGLEGRPEELYCLRSVIMDPYALNLNSAFTQQLVDILRDKVNELARRTSRSASPSA</sequence>
<dbReference type="PANTHER" id="PTHR42735">
    <property type="match status" value="1"/>
</dbReference>
<comment type="cofactor">
    <cofactor evidence="1 4">
        <name>pyridoxal 5'-phosphate</name>
        <dbReference type="ChEBI" id="CHEBI:597326"/>
    </cofactor>
</comment>
<dbReference type="GO" id="GO:0019752">
    <property type="term" value="P:carboxylic acid metabolic process"/>
    <property type="evidence" value="ECO:0007669"/>
    <property type="project" value="InterPro"/>
</dbReference>
<dbReference type="PATRIC" id="fig|52.7.peg.6180"/>
<dbReference type="InterPro" id="IPR050477">
    <property type="entry name" value="GrpII_AminoAcid_Decarb"/>
</dbReference>
<evidence type="ECO:0000313" key="6">
    <source>
        <dbReference type="Proteomes" id="UP000067626"/>
    </source>
</evidence>
<dbReference type="Gene3D" id="3.40.640.10">
    <property type="entry name" value="Type I PLP-dependent aspartate aminotransferase-like (Major domain)"/>
    <property type="match status" value="1"/>
</dbReference>
<dbReference type="OrthoDB" id="9803665at2"/>
<dbReference type="Pfam" id="PF00282">
    <property type="entry name" value="Pyridoxal_deC"/>
    <property type="match status" value="1"/>
</dbReference>
<keyword evidence="2 4" id="KW-0663">Pyridoxal phosphate</keyword>
<dbReference type="EMBL" id="CP012159">
    <property type="protein sequence ID" value="AKT41408.1"/>
    <property type="molecule type" value="Genomic_DNA"/>
</dbReference>
<dbReference type="GO" id="GO:0016830">
    <property type="term" value="F:carbon-carbon lyase activity"/>
    <property type="evidence" value="ECO:0007669"/>
    <property type="project" value="InterPro"/>
</dbReference>
<organism evidence="5 6">
    <name type="scientific">Chondromyces crocatus</name>
    <dbReference type="NCBI Taxonomy" id="52"/>
    <lineage>
        <taxon>Bacteria</taxon>
        <taxon>Pseudomonadati</taxon>
        <taxon>Myxococcota</taxon>
        <taxon>Polyangia</taxon>
        <taxon>Polyangiales</taxon>
        <taxon>Polyangiaceae</taxon>
        <taxon>Chondromyces</taxon>
    </lineage>
</organism>
<dbReference type="InterPro" id="IPR015424">
    <property type="entry name" value="PyrdxlP-dep_Trfase"/>
</dbReference>
<dbReference type="InterPro" id="IPR002129">
    <property type="entry name" value="PyrdxlP-dep_de-COase"/>
</dbReference>